<dbReference type="Pfam" id="PF13740">
    <property type="entry name" value="ACT_6"/>
    <property type="match status" value="1"/>
</dbReference>
<dbReference type="Gene3D" id="3.30.70.260">
    <property type="match status" value="2"/>
</dbReference>
<dbReference type="InterPro" id="IPR016867">
    <property type="entry name" value="GcvR"/>
</dbReference>
<dbReference type="InterPro" id="IPR050990">
    <property type="entry name" value="UPF0237/GcvR_regulator"/>
</dbReference>
<dbReference type="Proteomes" id="UP000652198">
    <property type="component" value="Unassembled WGS sequence"/>
</dbReference>
<accession>A0ABX2BKY1</accession>
<evidence type="ECO:0000313" key="2">
    <source>
        <dbReference type="Proteomes" id="UP000652198"/>
    </source>
</evidence>
<dbReference type="SUPFAM" id="SSF55021">
    <property type="entry name" value="ACT-like"/>
    <property type="match status" value="2"/>
</dbReference>
<comment type="caution">
    <text evidence="1">The sequence shown here is derived from an EMBL/GenBank/DDBJ whole genome shotgun (WGS) entry which is preliminary data.</text>
</comment>
<dbReference type="CDD" id="cd04869">
    <property type="entry name" value="ACT_GcvR_2"/>
    <property type="match status" value="1"/>
</dbReference>
<sequence>MTTTLVLTVIGEDRPGLFNAIAEKTTEFGANWLDTRLVSLEGKFAGIVLLSVPQVREDALVDALHSLRSNRLSLVLERRIDAAALTPARGLRLELVSHDRPGIVREIAGLLAGNKISIEELETDFVSGSFSGENLFRARARLRAPWGLDVVVLRDMIENLANELMADISLDEGVTN</sequence>
<dbReference type="PANTHER" id="PTHR34875:SF6">
    <property type="entry name" value="UPF0237 PROTEIN MJ1558"/>
    <property type="match status" value="1"/>
</dbReference>
<dbReference type="PANTHER" id="PTHR34875">
    <property type="entry name" value="UPF0237 PROTEIN MJ1558"/>
    <property type="match status" value="1"/>
</dbReference>
<dbReference type="EMBL" id="WOEY01000015">
    <property type="protein sequence ID" value="NPT40438.1"/>
    <property type="molecule type" value="Genomic_DNA"/>
</dbReference>
<dbReference type="InterPro" id="IPR045865">
    <property type="entry name" value="ACT-like_dom_sf"/>
</dbReference>
<protein>
    <submittedName>
        <fullName evidence="1">Glycine cleavage system protein R</fullName>
    </submittedName>
</protein>
<evidence type="ECO:0000313" key="1">
    <source>
        <dbReference type="EMBL" id="NPT40438.1"/>
    </source>
</evidence>
<name>A0ABX2BKY1_9BURK</name>
<proteinExistence type="predicted"/>
<gene>
    <name evidence="1" type="ORF">GNZ12_03730</name>
</gene>
<organism evidence="1 2">
    <name type="scientific">Paraburkholderia solitsugae</name>
    <dbReference type="NCBI Taxonomy" id="2675748"/>
    <lineage>
        <taxon>Bacteria</taxon>
        <taxon>Pseudomonadati</taxon>
        <taxon>Pseudomonadota</taxon>
        <taxon>Betaproteobacteria</taxon>
        <taxon>Burkholderiales</taxon>
        <taxon>Burkholderiaceae</taxon>
        <taxon>Paraburkholderia</taxon>
    </lineage>
</organism>
<keyword evidence="2" id="KW-1185">Reference proteome</keyword>
<reference evidence="1 2" key="1">
    <citation type="submission" date="2019-11" db="EMBL/GenBank/DDBJ databases">
        <title>Metabolism of dissolved organic matter in forest soils.</title>
        <authorList>
            <person name="Cyle K.T."/>
            <person name="Wilhelm R.C."/>
            <person name="Martinez C.E."/>
        </authorList>
    </citation>
    <scope>NUCLEOTIDE SEQUENCE [LARGE SCALE GENOMIC DNA]</scope>
    <source>
        <strain evidence="1 2">1N</strain>
    </source>
</reference>
<dbReference type="PIRSF" id="PIRSF028103">
    <property type="entry name" value="GcvR"/>
    <property type="match status" value="1"/>
</dbReference>